<comment type="pathway">
    <text evidence="2 9">Glycan metabolism; pectin degradation; 2-dehydro-3-deoxy-D-gluconate from pectin: step 1/5.</text>
</comment>
<dbReference type="PROSITE" id="PS00800">
    <property type="entry name" value="PECTINESTERASE_1"/>
    <property type="match status" value="1"/>
</dbReference>
<comment type="function">
    <text evidence="9">Acts in the modification of cell walls via demethylesterification of cell wall pectin.</text>
</comment>
<dbReference type="EMBL" id="CM009295">
    <property type="protein sequence ID" value="PNT31505.1"/>
    <property type="molecule type" value="Genomic_DNA"/>
</dbReference>
<dbReference type="InterPro" id="IPR006501">
    <property type="entry name" value="Pectinesterase_inhib_dom"/>
</dbReference>
<keyword evidence="9" id="KW-0964">Secreted</keyword>
<dbReference type="AlphaFoldDB" id="U5G712"/>
<sequence length="528" mass="58637">MTFSHPTRMSKISTLSLFLLLLTFFPPVCTAHASSITDDLQNNCLKVPVNQFVGSLTSTLDIIRDVISIISNFGNVFGDIRLTNAITDCLDLLDFSADELSWSMSASQNPNGKHNSTGDLSSDLRTWLSAALVNQDTCIEGFDGTNNILKGLVSGSLNQITSSVQELLKNVDPHTNSKSSGGGFSGSKSGNNDRFPSWVKHEDRKLLVLNGVTPNVIVAADGTGNFTKIMDAVAAAPDYSMHRHIIYIKKGVYNEYVDIKKKKWNLMMVGEGMNATIITGNRNFIDGWTTFRSATFAVSGRGFIARDITFENTAGPSKHQAVALRSDSDLSVFFRCEIKSYQDSLYTHTMRQFYRECRVSGTVDFIFGDATAVFQNCQILARKGLPDQKNTVTAHGRKDPNQPTGYSFQFCNISADIDLLPYVNSSYTYLGRPWKNFSRTIIMQSYMSNAIRPEGWLEWNGNVYLDTLYYGEYINYGPGAGVGRRVRWPGFHMLNDSTQANNYTVAQFIQGNLWLPSTGVRYTAGLEV</sequence>
<keyword evidence="9" id="KW-0961">Cell wall biogenesis/degradation</keyword>
<dbReference type="PROSITE" id="PS00503">
    <property type="entry name" value="PECTINESTERASE_2"/>
    <property type="match status" value="1"/>
</dbReference>
<keyword evidence="13" id="KW-1185">Reference proteome</keyword>
<dbReference type="GO" id="GO:0042545">
    <property type="term" value="P:cell wall modification"/>
    <property type="evidence" value="ECO:0007669"/>
    <property type="project" value="UniProtKB-UniRule"/>
</dbReference>
<dbReference type="Proteomes" id="UP000006729">
    <property type="component" value="Chromosome 6"/>
</dbReference>
<accession>U5G712</accession>
<dbReference type="ExpressionAtlas" id="U5G712">
    <property type="expression patterns" value="baseline and differential"/>
</dbReference>
<organism evidence="12 13">
    <name type="scientific">Populus trichocarpa</name>
    <name type="common">Western balsam poplar</name>
    <name type="synonym">Populus balsamifera subsp. trichocarpa</name>
    <dbReference type="NCBI Taxonomy" id="3694"/>
    <lineage>
        <taxon>Eukaryota</taxon>
        <taxon>Viridiplantae</taxon>
        <taxon>Streptophyta</taxon>
        <taxon>Embryophyta</taxon>
        <taxon>Tracheophyta</taxon>
        <taxon>Spermatophyta</taxon>
        <taxon>Magnoliopsida</taxon>
        <taxon>eudicotyledons</taxon>
        <taxon>Gunneridae</taxon>
        <taxon>Pentapetalae</taxon>
        <taxon>rosids</taxon>
        <taxon>fabids</taxon>
        <taxon>Malpighiales</taxon>
        <taxon>Salicaceae</taxon>
        <taxon>Saliceae</taxon>
        <taxon>Populus</taxon>
    </lineage>
</organism>
<evidence type="ECO:0000256" key="2">
    <source>
        <dbReference type="ARBA" id="ARBA00005184"/>
    </source>
</evidence>
<dbReference type="InParanoid" id="U5G712"/>
<feature type="domain" description="Pectinesterase inhibitor" evidence="11">
    <location>
        <begin position="35"/>
        <end position="167"/>
    </location>
</feature>
<reference evidence="12 13" key="1">
    <citation type="journal article" date="2006" name="Science">
        <title>The genome of black cottonwood, Populus trichocarpa (Torr. &amp; Gray).</title>
        <authorList>
            <person name="Tuskan G.A."/>
            <person name="Difazio S."/>
            <person name="Jansson S."/>
            <person name="Bohlmann J."/>
            <person name="Grigoriev I."/>
            <person name="Hellsten U."/>
            <person name="Putnam N."/>
            <person name="Ralph S."/>
            <person name="Rombauts S."/>
            <person name="Salamov A."/>
            <person name="Schein J."/>
            <person name="Sterck L."/>
            <person name="Aerts A."/>
            <person name="Bhalerao R.R."/>
            <person name="Bhalerao R.P."/>
            <person name="Blaudez D."/>
            <person name="Boerjan W."/>
            <person name="Brun A."/>
            <person name="Brunner A."/>
            <person name="Busov V."/>
            <person name="Campbell M."/>
            <person name="Carlson J."/>
            <person name="Chalot M."/>
            <person name="Chapman J."/>
            <person name="Chen G.L."/>
            <person name="Cooper D."/>
            <person name="Coutinho P.M."/>
            <person name="Couturier J."/>
            <person name="Covert S."/>
            <person name="Cronk Q."/>
            <person name="Cunningham R."/>
            <person name="Davis J."/>
            <person name="Degroeve S."/>
            <person name="Dejardin A."/>
            <person name="Depamphilis C."/>
            <person name="Detter J."/>
            <person name="Dirks B."/>
            <person name="Dubchak I."/>
            <person name="Duplessis S."/>
            <person name="Ehlting J."/>
            <person name="Ellis B."/>
            <person name="Gendler K."/>
            <person name="Goodstein D."/>
            <person name="Gribskov M."/>
            <person name="Grimwood J."/>
            <person name="Groover A."/>
            <person name="Gunter L."/>
            <person name="Hamberger B."/>
            <person name="Heinze B."/>
            <person name="Helariutta Y."/>
            <person name="Henrissat B."/>
            <person name="Holligan D."/>
            <person name="Holt R."/>
            <person name="Huang W."/>
            <person name="Islam-Faridi N."/>
            <person name="Jones S."/>
            <person name="Jones-Rhoades M."/>
            <person name="Jorgensen R."/>
            <person name="Joshi C."/>
            <person name="Kangasjarvi J."/>
            <person name="Karlsson J."/>
            <person name="Kelleher C."/>
            <person name="Kirkpatrick R."/>
            <person name="Kirst M."/>
            <person name="Kohler A."/>
            <person name="Kalluri U."/>
            <person name="Larimer F."/>
            <person name="Leebens-Mack J."/>
            <person name="Leple J.C."/>
            <person name="Locascio P."/>
            <person name="Lou Y."/>
            <person name="Lucas S."/>
            <person name="Martin F."/>
            <person name="Montanini B."/>
            <person name="Napoli C."/>
            <person name="Nelson D.R."/>
            <person name="Nelson C."/>
            <person name="Nieminen K."/>
            <person name="Nilsson O."/>
            <person name="Pereda V."/>
            <person name="Peter G."/>
            <person name="Philippe R."/>
            <person name="Pilate G."/>
            <person name="Poliakov A."/>
            <person name="Razumovskaya J."/>
            <person name="Richardson P."/>
            <person name="Rinaldi C."/>
            <person name="Ritland K."/>
            <person name="Rouze P."/>
            <person name="Ryaboy D."/>
            <person name="Schmutz J."/>
            <person name="Schrader J."/>
            <person name="Segerman B."/>
            <person name="Shin H."/>
            <person name="Siddiqui A."/>
            <person name="Sterky F."/>
            <person name="Terry A."/>
            <person name="Tsai C.J."/>
            <person name="Uberbacher E."/>
            <person name="Unneberg P."/>
            <person name="Vahala J."/>
            <person name="Wall K."/>
            <person name="Wessler S."/>
            <person name="Yang G."/>
            <person name="Yin T."/>
            <person name="Douglas C."/>
            <person name="Marra M."/>
            <person name="Sandberg G."/>
            <person name="Van de Peer Y."/>
            <person name="Rokhsar D."/>
        </authorList>
    </citation>
    <scope>NUCLEOTIDE SEQUENCE [LARGE SCALE GENOMIC DNA]</scope>
    <source>
        <strain evidence="13">cv. Nisqually</strain>
    </source>
</reference>
<feature type="chain" id="PRO_5015207725" description="Pectinesterase" evidence="9">
    <location>
        <begin position="32"/>
        <end position="528"/>
    </location>
</feature>
<dbReference type="InterPro" id="IPR033131">
    <property type="entry name" value="Pectinesterase_Asp_AS"/>
</dbReference>
<feature type="active site" evidence="8">
    <location>
        <position position="364"/>
    </location>
</feature>
<dbReference type="Pfam" id="PF04043">
    <property type="entry name" value="PMEI"/>
    <property type="match status" value="1"/>
</dbReference>
<dbReference type="eggNOG" id="ENOG502QRGV">
    <property type="taxonomic scope" value="Eukaryota"/>
</dbReference>
<evidence type="ECO:0000256" key="6">
    <source>
        <dbReference type="ARBA" id="ARBA00022801"/>
    </source>
</evidence>
<evidence type="ECO:0000256" key="10">
    <source>
        <dbReference type="SAM" id="MobiDB-lite"/>
    </source>
</evidence>
<comment type="subcellular location">
    <subcellularLocation>
        <location evidence="1 9">Secreted</location>
        <location evidence="1 9">Cell wall</location>
    </subcellularLocation>
</comment>
<dbReference type="Gene3D" id="2.160.20.10">
    <property type="entry name" value="Single-stranded right-handed beta-helix, Pectin lyase-like"/>
    <property type="match status" value="1"/>
</dbReference>
<dbReference type="Gene3D" id="1.20.140.40">
    <property type="entry name" value="Invertase/pectin methylesterase inhibitor family protein"/>
    <property type="match status" value="1"/>
</dbReference>
<dbReference type="InterPro" id="IPR000070">
    <property type="entry name" value="Pectinesterase_cat"/>
</dbReference>
<dbReference type="UniPathway" id="UPA00545">
    <property type="reaction ID" value="UER00823"/>
</dbReference>
<dbReference type="STRING" id="3694.U5G712"/>
<dbReference type="FunFam" id="1.20.140.40:FF:000017">
    <property type="entry name" value="Pectinesterase"/>
    <property type="match status" value="1"/>
</dbReference>
<dbReference type="FunFam" id="2.160.20.10:FF:000001">
    <property type="entry name" value="Pectinesterase"/>
    <property type="match status" value="1"/>
</dbReference>
<dbReference type="InterPro" id="IPR012334">
    <property type="entry name" value="Pectin_lyas_fold"/>
</dbReference>
<keyword evidence="5 9" id="KW-0134">Cell wall</keyword>
<dbReference type="FunCoup" id="U5G712">
    <property type="interactions" value="178"/>
</dbReference>
<evidence type="ECO:0000259" key="11">
    <source>
        <dbReference type="SMART" id="SM00856"/>
    </source>
</evidence>
<dbReference type="HOGENOM" id="CLU_012243_9_2_1"/>
<evidence type="ECO:0000313" key="12">
    <source>
        <dbReference type="EMBL" id="PNT31505.1"/>
    </source>
</evidence>
<dbReference type="RefSeq" id="XP_006381541.2">
    <property type="nucleotide sequence ID" value="XM_006381479.3"/>
</dbReference>
<evidence type="ECO:0000256" key="3">
    <source>
        <dbReference type="ARBA" id="ARBA00006027"/>
    </source>
</evidence>
<gene>
    <name evidence="12" type="ORF">POPTR_006G134500</name>
</gene>
<keyword evidence="7 9" id="KW-0063">Aspartyl esterase</keyword>
<evidence type="ECO:0000256" key="4">
    <source>
        <dbReference type="ARBA" id="ARBA00007786"/>
    </source>
</evidence>
<dbReference type="Pfam" id="PF01095">
    <property type="entry name" value="Pectinesterase"/>
    <property type="match status" value="1"/>
</dbReference>
<dbReference type="SUPFAM" id="SSF51126">
    <property type="entry name" value="Pectin lyase-like"/>
    <property type="match status" value="1"/>
</dbReference>
<dbReference type="SMR" id="U5G712"/>
<evidence type="ECO:0000256" key="9">
    <source>
        <dbReference type="RuleBase" id="RU000589"/>
    </source>
</evidence>
<feature type="signal peptide" evidence="9">
    <location>
        <begin position="1"/>
        <end position="31"/>
    </location>
</feature>
<evidence type="ECO:0000313" key="13">
    <source>
        <dbReference type="Proteomes" id="UP000006729"/>
    </source>
</evidence>
<comment type="similarity">
    <text evidence="4">In the C-terminal section; belongs to the pectinesterase family.</text>
</comment>
<dbReference type="InterPro" id="IPR035513">
    <property type="entry name" value="Invertase/methylesterase_inhib"/>
</dbReference>
<dbReference type="GO" id="GO:0030599">
    <property type="term" value="F:pectinesterase activity"/>
    <property type="evidence" value="ECO:0000318"/>
    <property type="project" value="GO_Central"/>
</dbReference>
<evidence type="ECO:0000256" key="8">
    <source>
        <dbReference type="PROSITE-ProRule" id="PRU10040"/>
    </source>
</evidence>
<dbReference type="OrthoDB" id="2019149at2759"/>
<dbReference type="SUPFAM" id="SSF101148">
    <property type="entry name" value="Plant invertase/pectin methylesterase inhibitor"/>
    <property type="match status" value="1"/>
</dbReference>
<protein>
    <recommendedName>
        <fullName evidence="9">Pectinesterase</fullName>
        <ecNumber evidence="9">3.1.1.11</ecNumber>
    </recommendedName>
</protein>
<evidence type="ECO:0000256" key="5">
    <source>
        <dbReference type="ARBA" id="ARBA00022512"/>
    </source>
</evidence>
<dbReference type="GO" id="GO:0046910">
    <property type="term" value="F:pectinesterase inhibitor activity"/>
    <property type="evidence" value="ECO:0000318"/>
    <property type="project" value="GO_Central"/>
</dbReference>
<dbReference type="EC" id="3.1.1.11" evidence="9"/>
<dbReference type="PANTHER" id="PTHR31707">
    <property type="entry name" value="PECTINESTERASE"/>
    <property type="match status" value="1"/>
</dbReference>
<comment type="similarity">
    <text evidence="3">In the N-terminal section; belongs to the PMEI family.</text>
</comment>
<dbReference type="InterPro" id="IPR011050">
    <property type="entry name" value="Pectin_lyase_fold/virulence"/>
</dbReference>
<evidence type="ECO:0000256" key="1">
    <source>
        <dbReference type="ARBA" id="ARBA00004191"/>
    </source>
</evidence>
<feature type="region of interest" description="Disordered" evidence="10">
    <location>
        <begin position="172"/>
        <end position="192"/>
    </location>
</feature>
<keyword evidence="6 9" id="KW-0378">Hydrolase</keyword>
<keyword evidence="9" id="KW-0732">Signal</keyword>
<dbReference type="GO" id="GO:0045490">
    <property type="term" value="P:pectin catabolic process"/>
    <property type="evidence" value="ECO:0007669"/>
    <property type="project" value="UniProtKB-UniRule"/>
</dbReference>
<dbReference type="InterPro" id="IPR018040">
    <property type="entry name" value="Pectinesterase_Tyr_AS"/>
</dbReference>
<dbReference type="KEGG" id="pop:18100262"/>
<dbReference type="CDD" id="cd15799">
    <property type="entry name" value="PMEI-like_4"/>
    <property type="match status" value="1"/>
</dbReference>
<dbReference type="SMART" id="SM00856">
    <property type="entry name" value="PMEI"/>
    <property type="match status" value="1"/>
</dbReference>
<evidence type="ECO:0000256" key="7">
    <source>
        <dbReference type="ARBA" id="ARBA00023085"/>
    </source>
</evidence>
<comment type="catalytic activity">
    <reaction evidence="9">
        <text>[(1-&gt;4)-alpha-D-galacturonosyl methyl ester](n) + n H2O = [(1-&gt;4)-alpha-D-galacturonosyl](n) + n methanol + n H(+)</text>
        <dbReference type="Rhea" id="RHEA:22380"/>
        <dbReference type="Rhea" id="RHEA-COMP:14570"/>
        <dbReference type="Rhea" id="RHEA-COMP:14573"/>
        <dbReference type="ChEBI" id="CHEBI:15377"/>
        <dbReference type="ChEBI" id="CHEBI:15378"/>
        <dbReference type="ChEBI" id="CHEBI:17790"/>
        <dbReference type="ChEBI" id="CHEBI:140522"/>
        <dbReference type="ChEBI" id="CHEBI:140523"/>
        <dbReference type="EC" id="3.1.1.11"/>
    </reaction>
</comment>
<proteinExistence type="inferred from homology"/>
<name>U5G712_POPTR</name>